<proteinExistence type="inferred from homology"/>
<dbReference type="SUPFAM" id="SSF51569">
    <property type="entry name" value="Aldolase"/>
    <property type="match status" value="1"/>
</dbReference>
<evidence type="ECO:0000256" key="5">
    <source>
        <dbReference type="ARBA" id="ARBA00023277"/>
    </source>
</evidence>
<evidence type="ECO:0000313" key="7">
    <source>
        <dbReference type="Proteomes" id="UP000198312"/>
    </source>
</evidence>
<gene>
    <name evidence="6" type="ORF">CFK37_01485</name>
</gene>
<comment type="subunit">
    <text evidence="3">Homotrimer.</text>
</comment>
<dbReference type="PANTHER" id="PTHR30246">
    <property type="entry name" value="2-KETO-3-DEOXY-6-PHOSPHOGLUCONATE ALDOLASE"/>
    <property type="match status" value="1"/>
</dbReference>
<comment type="pathway">
    <text evidence="1">Carbohydrate acid metabolism.</text>
</comment>
<dbReference type="InterPro" id="IPR013785">
    <property type="entry name" value="Aldolase_TIM"/>
</dbReference>
<dbReference type="GO" id="GO:0016829">
    <property type="term" value="F:lyase activity"/>
    <property type="evidence" value="ECO:0007669"/>
    <property type="project" value="UniProtKB-KW"/>
</dbReference>
<reference evidence="6 7" key="1">
    <citation type="submission" date="2017-07" db="EMBL/GenBank/DDBJ databases">
        <title>Virgibacillus sp. LM2416.</title>
        <authorList>
            <person name="Tak E.J."/>
            <person name="Bae J.-W."/>
        </authorList>
    </citation>
    <scope>NUCLEOTIDE SEQUENCE [LARGE SCALE GENOMIC DNA]</scope>
    <source>
        <strain evidence="6 7">LM2416</strain>
    </source>
</reference>
<keyword evidence="7" id="KW-1185">Reference proteome</keyword>
<comment type="similarity">
    <text evidence="2">Belongs to the KHG/KDPG aldolase family.</text>
</comment>
<evidence type="ECO:0000256" key="3">
    <source>
        <dbReference type="ARBA" id="ARBA00011233"/>
    </source>
</evidence>
<dbReference type="NCBIfam" id="NF005119">
    <property type="entry name" value="PRK06552.1"/>
    <property type="match status" value="1"/>
</dbReference>
<dbReference type="RefSeq" id="WP_089060252.1">
    <property type="nucleotide sequence ID" value="NZ_CP022315.1"/>
</dbReference>
<dbReference type="PANTHER" id="PTHR30246:SF1">
    <property type="entry name" value="2-DEHYDRO-3-DEOXY-6-PHOSPHOGALACTONATE ALDOLASE-RELATED"/>
    <property type="match status" value="1"/>
</dbReference>
<organism evidence="6 7">
    <name type="scientific">Virgibacillus phasianinus</name>
    <dbReference type="NCBI Taxonomy" id="2017483"/>
    <lineage>
        <taxon>Bacteria</taxon>
        <taxon>Bacillati</taxon>
        <taxon>Bacillota</taxon>
        <taxon>Bacilli</taxon>
        <taxon>Bacillales</taxon>
        <taxon>Bacillaceae</taxon>
        <taxon>Virgibacillus</taxon>
    </lineage>
</organism>
<dbReference type="KEGG" id="vil:CFK37_01485"/>
<evidence type="ECO:0000256" key="2">
    <source>
        <dbReference type="ARBA" id="ARBA00006906"/>
    </source>
</evidence>
<dbReference type="Pfam" id="PF01081">
    <property type="entry name" value="Aldolase"/>
    <property type="match status" value="1"/>
</dbReference>
<dbReference type="InterPro" id="IPR000887">
    <property type="entry name" value="Aldlse_KDPG_KHG"/>
</dbReference>
<accession>A0A220TZ04</accession>
<evidence type="ECO:0000256" key="1">
    <source>
        <dbReference type="ARBA" id="ARBA00004761"/>
    </source>
</evidence>
<dbReference type="CDD" id="cd00452">
    <property type="entry name" value="KDPG_aldolase"/>
    <property type="match status" value="1"/>
</dbReference>
<dbReference type="EMBL" id="CP022315">
    <property type="protein sequence ID" value="ASK60975.1"/>
    <property type="molecule type" value="Genomic_DNA"/>
</dbReference>
<dbReference type="OrthoDB" id="9802667at2"/>
<dbReference type="Gene3D" id="3.20.20.70">
    <property type="entry name" value="Aldolase class I"/>
    <property type="match status" value="1"/>
</dbReference>
<name>A0A220TZ04_9BACI</name>
<dbReference type="NCBIfam" id="TIGR01182">
    <property type="entry name" value="eda"/>
    <property type="match status" value="1"/>
</dbReference>
<sequence length="210" mass="22473">MQTYHILNQMVANKLALVIRGDNQSMAEKTAEACVNGGVKTLEITFTVPKAGQLLESLSDKYNNDVLVGAGTVLDSETARVAILSGAKFIVSPGFDKATAKLCNRYAIPYLPGCMSVNEMIRAMEYGVSVVKLFPGNAFEPSFIKNIHGPLPHLAIMPTGGITIDNVAAWLDAGAIMVGVGGEITRPAKDGDYAKVEQLAREFQQKVNEG</sequence>
<protein>
    <submittedName>
        <fullName evidence="6">Bifunctional 2-keto-4-hydroxyglutarate aldolase/2-keto-3-deoxy-6-phosphogluconate aldolase</fullName>
    </submittedName>
</protein>
<evidence type="ECO:0000256" key="4">
    <source>
        <dbReference type="ARBA" id="ARBA00023239"/>
    </source>
</evidence>
<dbReference type="Proteomes" id="UP000198312">
    <property type="component" value="Chromosome"/>
</dbReference>
<keyword evidence="5" id="KW-0119">Carbohydrate metabolism</keyword>
<evidence type="ECO:0000313" key="6">
    <source>
        <dbReference type="EMBL" id="ASK60975.1"/>
    </source>
</evidence>
<dbReference type="AlphaFoldDB" id="A0A220TZ04"/>
<keyword evidence="4" id="KW-0456">Lyase</keyword>